<protein>
    <submittedName>
        <fullName evidence="1">Uncharacterized protein</fullName>
    </submittedName>
</protein>
<organism evidence="1 2">
    <name type="scientific">Brassica carinata</name>
    <name type="common">Ethiopian mustard</name>
    <name type="synonym">Abyssinian cabbage</name>
    <dbReference type="NCBI Taxonomy" id="52824"/>
    <lineage>
        <taxon>Eukaryota</taxon>
        <taxon>Viridiplantae</taxon>
        <taxon>Streptophyta</taxon>
        <taxon>Embryophyta</taxon>
        <taxon>Tracheophyta</taxon>
        <taxon>Spermatophyta</taxon>
        <taxon>Magnoliopsida</taxon>
        <taxon>eudicotyledons</taxon>
        <taxon>Gunneridae</taxon>
        <taxon>Pentapetalae</taxon>
        <taxon>rosids</taxon>
        <taxon>malvids</taxon>
        <taxon>Brassicales</taxon>
        <taxon>Brassicaceae</taxon>
        <taxon>Brassiceae</taxon>
        <taxon>Brassica</taxon>
    </lineage>
</organism>
<comment type="caution">
    <text evidence="1">The sequence shown here is derived from an EMBL/GenBank/DDBJ whole genome shotgun (WGS) entry which is preliminary data.</text>
</comment>
<name>A0A8X7VMP5_BRACI</name>
<proteinExistence type="predicted"/>
<accession>A0A8X7VMP5</accession>
<dbReference type="AlphaFoldDB" id="A0A8X7VMP5"/>
<dbReference type="EMBL" id="JAAMPC010000004">
    <property type="protein sequence ID" value="KAG2313982.1"/>
    <property type="molecule type" value="Genomic_DNA"/>
</dbReference>
<sequence>MFPPMASSPSYRVPRFRMMPDYEVEIFEFGDFLGHNNHTDHHSDMRLDIEEMSYEVSQSFTLLAALPDHRRC</sequence>
<evidence type="ECO:0000313" key="1">
    <source>
        <dbReference type="EMBL" id="KAG2313982.1"/>
    </source>
</evidence>
<keyword evidence="2" id="KW-1185">Reference proteome</keyword>
<gene>
    <name evidence="1" type="ORF">Bca52824_017104</name>
</gene>
<reference evidence="1 2" key="1">
    <citation type="submission" date="2020-02" db="EMBL/GenBank/DDBJ databases">
        <authorList>
            <person name="Ma Q."/>
            <person name="Huang Y."/>
            <person name="Song X."/>
            <person name="Pei D."/>
        </authorList>
    </citation>
    <scope>NUCLEOTIDE SEQUENCE [LARGE SCALE GENOMIC DNA]</scope>
    <source>
        <strain evidence="1">Sxm20200214</strain>
        <tissue evidence="1">Leaf</tissue>
    </source>
</reference>
<evidence type="ECO:0000313" key="2">
    <source>
        <dbReference type="Proteomes" id="UP000886595"/>
    </source>
</evidence>
<dbReference type="Proteomes" id="UP000886595">
    <property type="component" value="Unassembled WGS sequence"/>
</dbReference>